<proteinExistence type="predicted"/>
<protein>
    <submittedName>
        <fullName evidence="1">Uncharacterized protein</fullName>
    </submittedName>
</protein>
<evidence type="ECO:0000313" key="2">
    <source>
        <dbReference type="Proteomes" id="UP000218231"/>
    </source>
</evidence>
<evidence type="ECO:0000313" key="1">
    <source>
        <dbReference type="EMBL" id="PAV73070.1"/>
    </source>
</evidence>
<comment type="caution">
    <text evidence="1">The sequence shown here is derived from an EMBL/GenBank/DDBJ whole genome shotgun (WGS) entry which is preliminary data.</text>
</comment>
<gene>
    <name evidence="1" type="ORF">WR25_21359</name>
</gene>
<accession>A0A2A2KGR9</accession>
<dbReference type="AlphaFoldDB" id="A0A2A2KGR9"/>
<reference evidence="1 2" key="1">
    <citation type="journal article" date="2017" name="Curr. Biol.">
        <title>Genome architecture and evolution of a unichromosomal asexual nematode.</title>
        <authorList>
            <person name="Fradin H."/>
            <person name="Zegar C."/>
            <person name="Gutwein M."/>
            <person name="Lucas J."/>
            <person name="Kovtun M."/>
            <person name="Corcoran D."/>
            <person name="Baugh L.R."/>
            <person name="Kiontke K."/>
            <person name="Gunsalus K."/>
            <person name="Fitch D.H."/>
            <person name="Piano F."/>
        </authorList>
    </citation>
    <scope>NUCLEOTIDE SEQUENCE [LARGE SCALE GENOMIC DNA]</scope>
    <source>
        <strain evidence="1">PF1309</strain>
    </source>
</reference>
<name>A0A2A2KGR9_9BILA</name>
<dbReference type="Proteomes" id="UP000218231">
    <property type="component" value="Unassembled WGS sequence"/>
</dbReference>
<organism evidence="1 2">
    <name type="scientific">Diploscapter pachys</name>
    <dbReference type="NCBI Taxonomy" id="2018661"/>
    <lineage>
        <taxon>Eukaryota</taxon>
        <taxon>Metazoa</taxon>
        <taxon>Ecdysozoa</taxon>
        <taxon>Nematoda</taxon>
        <taxon>Chromadorea</taxon>
        <taxon>Rhabditida</taxon>
        <taxon>Rhabditina</taxon>
        <taxon>Rhabditomorpha</taxon>
        <taxon>Rhabditoidea</taxon>
        <taxon>Rhabditidae</taxon>
        <taxon>Diploscapter</taxon>
    </lineage>
</organism>
<sequence>MVRGTPRVATLSATAVGGRFGATLTVTLAGARLGEVGDAQRHVAVRVAVVGQQIEGDRYADTGTGAVGLGYGGLVFGLYRSIADHHHRLHVETAVSRLDRDAGRWLGQVVDRETLLDSGLGHPPETLDQQVRHCDFVAGTGLDQQLLGVPVIARRAHLDHIAELA</sequence>
<keyword evidence="2" id="KW-1185">Reference proteome</keyword>
<dbReference type="EMBL" id="LIAE01008664">
    <property type="protein sequence ID" value="PAV73070.1"/>
    <property type="molecule type" value="Genomic_DNA"/>
</dbReference>